<gene>
    <name evidence="1" type="ORF">BCR42DRAFT_427053</name>
</gene>
<dbReference type="OrthoDB" id="5597211at2759"/>
<reference evidence="1 2" key="1">
    <citation type="submission" date="2016-07" db="EMBL/GenBank/DDBJ databases">
        <title>Pervasive Adenine N6-methylation of Active Genes in Fungi.</title>
        <authorList>
            <consortium name="DOE Joint Genome Institute"/>
            <person name="Mondo S.J."/>
            <person name="Dannebaum R.O."/>
            <person name="Kuo R.C."/>
            <person name="Labutti K."/>
            <person name="Haridas S."/>
            <person name="Kuo A."/>
            <person name="Salamov A."/>
            <person name="Ahrendt S.R."/>
            <person name="Lipzen A."/>
            <person name="Sullivan W."/>
            <person name="Andreopoulos W.B."/>
            <person name="Clum A."/>
            <person name="Lindquist E."/>
            <person name="Daum C."/>
            <person name="Ramamoorthy G.K."/>
            <person name="Gryganskyi A."/>
            <person name="Culley D."/>
            <person name="Magnuson J.K."/>
            <person name="James T.Y."/>
            <person name="O'Malley M.A."/>
            <person name="Stajich J.E."/>
            <person name="Spatafora J.W."/>
            <person name="Visel A."/>
            <person name="Grigoriev I.V."/>
        </authorList>
    </citation>
    <scope>NUCLEOTIDE SEQUENCE [LARGE SCALE GENOMIC DNA]</scope>
    <source>
        <strain evidence="1 2">NRRL 1336</strain>
    </source>
</reference>
<evidence type="ECO:0000313" key="2">
    <source>
        <dbReference type="Proteomes" id="UP000193560"/>
    </source>
</evidence>
<keyword evidence="2" id="KW-1185">Reference proteome</keyword>
<proteinExistence type="predicted"/>
<sequence length="154" mass="17616">MPHCTMEAIPKKQHREELRATRHQYAQELLQLQGQRDASAATKLVAMLGNPEALDNTKTGEMSSLQQQIASERQQNRLQHDQRIRAGRLRHLVKMYHATENFVTMENLDSRIDALLAHKESPPMYTLAELMFTPAAEADEIKTRKQLLNEAMGL</sequence>
<accession>A0A1X2I0V9</accession>
<name>A0A1X2I0V9_9FUNG</name>
<organism evidence="1 2">
    <name type="scientific">Absidia repens</name>
    <dbReference type="NCBI Taxonomy" id="90262"/>
    <lineage>
        <taxon>Eukaryota</taxon>
        <taxon>Fungi</taxon>
        <taxon>Fungi incertae sedis</taxon>
        <taxon>Mucoromycota</taxon>
        <taxon>Mucoromycotina</taxon>
        <taxon>Mucoromycetes</taxon>
        <taxon>Mucorales</taxon>
        <taxon>Cunninghamellaceae</taxon>
        <taxon>Absidia</taxon>
    </lineage>
</organism>
<dbReference type="EMBL" id="MCGE01000038">
    <property type="protein sequence ID" value="ORZ06710.1"/>
    <property type="molecule type" value="Genomic_DNA"/>
</dbReference>
<dbReference type="Proteomes" id="UP000193560">
    <property type="component" value="Unassembled WGS sequence"/>
</dbReference>
<dbReference type="AlphaFoldDB" id="A0A1X2I0V9"/>
<comment type="caution">
    <text evidence="1">The sequence shown here is derived from an EMBL/GenBank/DDBJ whole genome shotgun (WGS) entry which is preliminary data.</text>
</comment>
<evidence type="ECO:0000313" key="1">
    <source>
        <dbReference type="EMBL" id="ORZ06710.1"/>
    </source>
</evidence>
<protein>
    <submittedName>
        <fullName evidence="1">Uncharacterized protein</fullName>
    </submittedName>
</protein>